<dbReference type="CDD" id="cd05327">
    <property type="entry name" value="retinol-DH_like_SDR_c_like"/>
    <property type="match status" value="1"/>
</dbReference>
<dbReference type="PANTHER" id="PTHR48476:SF1">
    <property type="entry name" value="SHORT-CHAIN DEHYDROGENASE TIC 32, CHLOROPLASTIC-LIKE"/>
    <property type="match status" value="1"/>
</dbReference>
<dbReference type="InterPro" id="IPR055280">
    <property type="entry name" value="TIC32"/>
</dbReference>
<dbReference type="PRINTS" id="PR00081">
    <property type="entry name" value="GDHRDH"/>
</dbReference>
<accession>A0A164TNP3</accession>
<gene>
    <name evidence="1" type="ORF">DCAR_024877</name>
</gene>
<dbReference type="SUPFAM" id="SSF51735">
    <property type="entry name" value="NAD(P)-binding Rossmann-fold domains"/>
    <property type="match status" value="2"/>
</dbReference>
<reference evidence="1" key="1">
    <citation type="journal article" date="2016" name="Nat. Genet.">
        <title>A high-quality carrot genome assembly provides new insights into carotenoid accumulation and asterid genome evolution.</title>
        <authorList>
            <person name="Iorizzo M."/>
            <person name="Ellison S."/>
            <person name="Senalik D."/>
            <person name="Zeng P."/>
            <person name="Satapoomin P."/>
            <person name="Huang J."/>
            <person name="Bowman M."/>
            <person name="Iovene M."/>
            <person name="Sanseverino W."/>
            <person name="Cavagnaro P."/>
            <person name="Yildiz M."/>
            <person name="Macko-Podgorni A."/>
            <person name="Moranska E."/>
            <person name="Grzebelus E."/>
            <person name="Grzebelus D."/>
            <person name="Ashrafi H."/>
            <person name="Zheng Z."/>
            <person name="Cheng S."/>
            <person name="Spooner D."/>
            <person name="Van Deynze A."/>
            <person name="Simon P."/>
        </authorList>
    </citation>
    <scope>NUCLEOTIDE SEQUENCE [LARGE SCALE GENOMIC DNA]</scope>
    <source>
        <tissue evidence="1">Leaf</tissue>
    </source>
</reference>
<comment type="caution">
    <text evidence="1">The sequence shown here is derived from an EMBL/GenBank/DDBJ whole genome shotgun (WGS) entry which is preliminary data.</text>
</comment>
<evidence type="ECO:0000313" key="1">
    <source>
        <dbReference type="EMBL" id="KZM87776.1"/>
    </source>
</evidence>
<dbReference type="PRINTS" id="PR00080">
    <property type="entry name" value="SDRFAMILY"/>
</dbReference>
<dbReference type="InterPro" id="IPR002347">
    <property type="entry name" value="SDR_fam"/>
</dbReference>
<dbReference type="OMA" id="SSMYIGH"/>
<dbReference type="PANTHER" id="PTHR48476">
    <property type="entry name" value="SHORT-CHAIN DEHYDROGENASE TIC 32, CHLOROPLASTIC-LIKE"/>
    <property type="match status" value="1"/>
</dbReference>
<dbReference type="Gene3D" id="3.40.50.720">
    <property type="entry name" value="NAD(P)-binding Rossmann-like Domain"/>
    <property type="match status" value="2"/>
</dbReference>
<organism evidence="1">
    <name type="scientific">Daucus carota subsp. sativus</name>
    <name type="common">Carrot</name>
    <dbReference type="NCBI Taxonomy" id="79200"/>
    <lineage>
        <taxon>Eukaryota</taxon>
        <taxon>Viridiplantae</taxon>
        <taxon>Streptophyta</taxon>
        <taxon>Embryophyta</taxon>
        <taxon>Tracheophyta</taxon>
        <taxon>Spermatophyta</taxon>
        <taxon>Magnoliopsida</taxon>
        <taxon>eudicotyledons</taxon>
        <taxon>Gunneridae</taxon>
        <taxon>Pentapetalae</taxon>
        <taxon>asterids</taxon>
        <taxon>campanulids</taxon>
        <taxon>Apiales</taxon>
        <taxon>Apiaceae</taxon>
        <taxon>Apioideae</taxon>
        <taxon>Scandiceae</taxon>
        <taxon>Daucinae</taxon>
        <taxon>Daucus</taxon>
        <taxon>Daucus sect. Daucus</taxon>
    </lineage>
</organism>
<sequence>MWIFGGRSESGFNASNNAEQVTEGIDGTALTAIVTGATNGIGKETARVLALRHVHVVMGVRNVNAGEKLKEELLQQIPYARIEVMEIDLNSLDSVREFASQYISSGLPLNILINNAGILAPFKFTLSRDNIEQTFAVNHLGQFLLTNLLMETMKKTASRSRTEGRIINVSSFMHRYGVHKEGIRFEEINDEKSYSSSALGRSAYGLSKLCNILHTNELARRFKYQKEAMWRFGGKGESGFCAGNTAEQVTDGIDGSAQTAIITGATNGIGKETARVLALRHVHVVMGVRNVNAGKILKDNLLQEIPYARIDVMEIDLNSLDSVREFASQYISSNLPLNILINNAGILAPPKFTLSKDNIEQTFAVNHLGQFLLTNLLLETMNKTAQKTRTEGRIINVSSDMHRYSVHKEGIRFETINDEKSYNSSAMGKSAYGLSKLCNILHTNELARRLKEEGVDITANSLHPGLIATNIFAPNSGPGYWLVKTIAKYTSKNIEQGASTTCYVALHPKVKGISGEYFVDNNKVEASTLARDSDLAKKLWDYSLSFTEAKH</sequence>
<dbReference type="AlphaFoldDB" id="A0A164TNP3"/>
<dbReference type="Pfam" id="PF00106">
    <property type="entry name" value="adh_short"/>
    <property type="match status" value="2"/>
</dbReference>
<protein>
    <submittedName>
        <fullName evidence="1">Uncharacterized protein</fullName>
    </submittedName>
</protein>
<proteinExistence type="predicted"/>
<dbReference type="Gramene" id="KZM87776">
    <property type="protein sequence ID" value="KZM87776"/>
    <property type="gene ID" value="DCAR_024877"/>
</dbReference>
<dbReference type="InterPro" id="IPR036291">
    <property type="entry name" value="NAD(P)-bd_dom_sf"/>
</dbReference>
<dbReference type="STRING" id="79200.A0A164TNP3"/>
<name>A0A164TNP3_DAUCS</name>
<dbReference type="EMBL" id="LNRQ01000007">
    <property type="protein sequence ID" value="KZM87776.1"/>
    <property type="molecule type" value="Genomic_DNA"/>
</dbReference>